<organism evidence="3 5">
    <name type="scientific">Caenorhabditis briggsae</name>
    <dbReference type="NCBI Taxonomy" id="6238"/>
    <lineage>
        <taxon>Eukaryota</taxon>
        <taxon>Metazoa</taxon>
        <taxon>Ecdysozoa</taxon>
        <taxon>Nematoda</taxon>
        <taxon>Chromadorea</taxon>
        <taxon>Rhabditida</taxon>
        <taxon>Rhabditina</taxon>
        <taxon>Rhabditomorpha</taxon>
        <taxon>Rhabditoidea</taxon>
        <taxon>Rhabditidae</taxon>
        <taxon>Peloderinae</taxon>
        <taxon>Caenorhabditis</taxon>
    </lineage>
</organism>
<reference evidence="3 5" key="1">
    <citation type="submission" date="2022-04" db="EMBL/GenBank/DDBJ databases">
        <title>Chromosome-level reference genomes for two strains of Caenorhabditis briggsae: an improved platform for comparative genomics.</title>
        <authorList>
            <person name="Stevens L."/>
            <person name="Andersen E."/>
        </authorList>
    </citation>
    <scope>NUCLEOTIDE SEQUENCE [LARGE SCALE GENOMIC DNA]</scope>
    <source>
        <strain evidence="3">VX34</strain>
        <tissue evidence="3">Whole-organism</tissue>
    </source>
</reference>
<dbReference type="Proteomes" id="UP000829354">
    <property type="component" value="Chromosome X"/>
</dbReference>
<proteinExistence type="predicted"/>
<feature type="compositionally biased region" description="Pro residues" evidence="1">
    <location>
        <begin position="22"/>
        <end position="67"/>
    </location>
</feature>
<evidence type="ECO:0000313" key="4">
    <source>
        <dbReference type="Proteomes" id="UP000827892"/>
    </source>
</evidence>
<sequence length="113" mass="12548">MTPEPLREEPKVDAAPGLGVPDFPPPAAPEPELQPEPEPRPATPPPLPPRPGPRPRPLTPPPLPPRPHAQARVRAREDSPPPRALGLPQNMEWIHQFRRARGDQQVRKILFAN</sequence>
<evidence type="ECO:0000313" key="3">
    <source>
        <dbReference type="EMBL" id="UMM43101.1"/>
    </source>
</evidence>
<dbReference type="AlphaFoldDB" id="A0AAE9FHL0"/>
<dbReference type="Proteomes" id="UP000827892">
    <property type="component" value="Chromosome X"/>
</dbReference>
<evidence type="ECO:0000256" key="1">
    <source>
        <dbReference type="SAM" id="MobiDB-lite"/>
    </source>
</evidence>
<dbReference type="EMBL" id="CP090896">
    <property type="protein sequence ID" value="ULT83848.1"/>
    <property type="molecule type" value="Genomic_DNA"/>
</dbReference>
<evidence type="ECO:0000313" key="2">
    <source>
        <dbReference type="EMBL" id="ULT83848.1"/>
    </source>
</evidence>
<evidence type="ECO:0000313" key="5">
    <source>
        <dbReference type="Proteomes" id="UP000829354"/>
    </source>
</evidence>
<feature type="compositionally biased region" description="Basic and acidic residues" evidence="1">
    <location>
        <begin position="1"/>
        <end position="12"/>
    </location>
</feature>
<accession>A0AAE9FHL0</accession>
<dbReference type="KEGG" id="cbr:CBG_15491"/>
<gene>
    <name evidence="2" type="ORF">L3Y34_012856</name>
    <name evidence="3" type="ORF">L5515_018706</name>
</gene>
<protein>
    <submittedName>
        <fullName evidence="3">Uncharacterized protein</fullName>
    </submittedName>
</protein>
<reference evidence="2 4" key="2">
    <citation type="submission" date="2022-05" db="EMBL/GenBank/DDBJ databases">
        <title>Chromosome-level reference genomes for two strains of Caenorhabditis briggsae: an improved platform for comparative genomics.</title>
        <authorList>
            <person name="Stevens L."/>
            <person name="Andersen E.C."/>
        </authorList>
    </citation>
    <scope>NUCLEOTIDE SEQUENCE [LARGE SCALE GENOMIC DNA]</scope>
    <source>
        <strain evidence="2">QX1410_ONT</strain>
        <tissue evidence="2">Whole-organism</tissue>
    </source>
</reference>
<keyword evidence="5" id="KW-1185">Reference proteome</keyword>
<name>A0AAE9FHL0_CAEBR</name>
<feature type="region of interest" description="Disordered" evidence="1">
    <location>
        <begin position="1"/>
        <end position="88"/>
    </location>
</feature>
<dbReference type="EMBL" id="CP092625">
    <property type="protein sequence ID" value="UMM43101.1"/>
    <property type="molecule type" value="Genomic_DNA"/>
</dbReference>